<evidence type="ECO:0000313" key="2">
    <source>
        <dbReference type="EMBL" id="AZS36317.1"/>
    </source>
</evidence>
<evidence type="ECO:0000313" key="3">
    <source>
        <dbReference type="Proteomes" id="UP000276888"/>
    </source>
</evidence>
<sequence>MSPVQQGAVGAVRAVDLDGVSLVEKRLSDPVRHETEVRALRAAAGCGLPVPRIVSEAPGVILMTRMPGERLDASTADLRNERLAGSMPLLRRLHATAPPAGLAPAPDDALIVARYRAAGGPPLALEIPAPRSPAFCHGDWTDGNALAIGATITAVLDWEAAHAGDPLRELARAAWGASRKDPRSFDVMVDAYGADRSEVRAWTPIVAAELWLWFAEAGPPEYLAELTRQLASGRVA</sequence>
<protein>
    <recommendedName>
        <fullName evidence="1">Aminoglycoside phosphotransferase domain-containing protein</fullName>
    </recommendedName>
</protein>
<dbReference type="InterPro" id="IPR002575">
    <property type="entry name" value="Aminoglycoside_PTrfase"/>
</dbReference>
<accession>A0A3Q9J1D4</accession>
<dbReference type="EMBL" id="CP031423">
    <property type="protein sequence ID" value="AZS36317.1"/>
    <property type="molecule type" value="Genomic_DNA"/>
</dbReference>
<dbReference type="Pfam" id="PF01636">
    <property type="entry name" value="APH"/>
    <property type="match status" value="1"/>
</dbReference>
<evidence type="ECO:0000259" key="1">
    <source>
        <dbReference type="Pfam" id="PF01636"/>
    </source>
</evidence>
<dbReference type="Gene3D" id="3.90.1200.10">
    <property type="match status" value="1"/>
</dbReference>
<reference evidence="2 3" key="1">
    <citation type="submission" date="2018-08" db="EMBL/GenBank/DDBJ databases">
        <title>Microbacterium lemovicicum sp. nov., a bacterium isolated from a natural uranium-rich soil.</title>
        <authorList>
            <person name="ORTET P."/>
        </authorList>
    </citation>
    <scope>NUCLEOTIDE SEQUENCE [LARGE SCALE GENOMIC DNA]</scope>
    <source>
        <strain evidence="2 3">Viu22</strain>
    </source>
</reference>
<proteinExistence type="predicted"/>
<feature type="domain" description="Aminoglycoside phosphotransferase" evidence="1">
    <location>
        <begin position="32"/>
        <end position="202"/>
    </location>
</feature>
<dbReference type="KEGG" id="mlv:CVS47_00918"/>
<dbReference type="AlphaFoldDB" id="A0A3Q9J1D4"/>
<name>A0A3Q9J1D4_9MICO</name>
<keyword evidence="3" id="KW-1185">Reference proteome</keyword>
<dbReference type="InterPro" id="IPR011009">
    <property type="entry name" value="Kinase-like_dom_sf"/>
</dbReference>
<gene>
    <name evidence="2" type="ORF">CVS47_00918</name>
</gene>
<dbReference type="SUPFAM" id="SSF56112">
    <property type="entry name" value="Protein kinase-like (PK-like)"/>
    <property type="match status" value="1"/>
</dbReference>
<dbReference type="OrthoDB" id="3806873at2"/>
<dbReference type="Proteomes" id="UP000276888">
    <property type="component" value="Chromosome"/>
</dbReference>
<organism evidence="2 3">
    <name type="scientific">Microbacterium lemovicicum</name>
    <dbReference type="NCBI Taxonomy" id="1072463"/>
    <lineage>
        <taxon>Bacteria</taxon>
        <taxon>Bacillati</taxon>
        <taxon>Actinomycetota</taxon>
        <taxon>Actinomycetes</taxon>
        <taxon>Micrococcales</taxon>
        <taxon>Microbacteriaceae</taxon>
        <taxon>Microbacterium</taxon>
    </lineage>
</organism>